<keyword evidence="3" id="KW-1185">Reference proteome</keyword>
<dbReference type="RefSeq" id="WP_408159013.1">
    <property type="nucleotide sequence ID" value="NZ_JAQQFM010000007.1"/>
</dbReference>
<feature type="signal peptide" evidence="1">
    <location>
        <begin position="1"/>
        <end position="19"/>
    </location>
</feature>
<name>A0ABW9ABH9_9BURK</name>
<protein>
    <recommendedName>
        <fullName evidence="4">DUF4136 domain-containing protein</fullName>
    </recommendedName>
</protein>
<evidence type="ECO:0000313" key="3">
    <source>
        <dbReference type="Proteomes" id="UP001629246"/>
    </source>
</evidence>
<dbReference type="Proteomes" id="UP001629246">
    <property type="component" value="Unassembled WGS sequence"/>
</dbReference>
<sequence length="213" mass="23356">MKWIAVMLAALLASANVSAELLEGSVFQPNGENLIIQTPPNWRMAYMNGDPGSDYVVEFLPPNEAHDSWREGYMSVQRRTLPGSALMDGIRARQLTLSSVAVGEVLQNVQRNCAGKFMQMRQKDTLTGSAPTSISGGFCDRYGAAAPYGEGSVFAVVEGKKSLFVVQFGWRPATQDENKQFGYRISPERLQVYLDLLNRAVLCGADDEPACPK</sequence>
<gene>
    <name evidence="2" type="ORF">PQR62_16125</name>
</gene>
<proteinExistence type="predicted"/>
<keyword evidence="1" id="KW-0732">Signal</keyword>
<accession>A0ABW9ABH9</accession>
<evidence type="ECO:0008006" key="4">
    <source>
        <dbReference type="Google" id="ProtNLM"/>
    </source>
</evidence>
<organism evidence="2 3">
    <name type="scientific">Herbaspirillum lusitanum</name>
    <dbReference type="NCBI Taxonomy" id="213312"/>
    <lineage>
        <taxon>Bacteria</taxon>
        <taxon>Pseudomonadati</taxon>
        <taxon>Pseudomonadota</taxon>
        <taxon>Betaproteobacteria</taxon>
        <taxon>Burkholderiales</taxon>
        <taxon>Oxalobacteraceae</taxon>
        <taxon>Herbaspirillum</taxon>
    </lineage>
</organism>
<evidence type="ECO:0000313" key="2">
    <source>
        <dbReference type="EMBL" id="MFL9925809.1"/>
    </source>
</evidence>
<reference evidence="2 3" key="1">
    <citation type="journal article" date="2024" name="Chem. Sci.">
        <title>Discovery of megapolipeptins by genome mining of a Burkholderiales bacteria collection.</title>
        <authorList>
            <person name="Paulo B.S."/>
            <person name="Recchia M.J.J."/>
            <person name="Lee S."/>
            <person name="Fergusson C.H."/>
            <person name="Romanowski S.B."/>
            <person name="Hernandez A."/>
            <person name="Krull N."/>
            <person name="Liu D.Y."/>
            <person name="Cavanagh H."/>
            <person name="Bos A."/>
            <person name="Gray C.A."/>
            <person name="Murphy B.T."/>
            <person name="Linington R.G."/>
            <person name="Eustaquio A.S."/>
        </authorList>
    </citation>
    <scope>NUCLEOTIDE SEQUENCE [LARGE SCALE GENOMIC DNA]</scope>
    <source>
        <strain evidence="2 3">RL21-008-BIB-A</strain>
    </source>
</reference>
<evidence type="ECO:0000256" key="1">
    <source>
        <dbReference type="SAM" id="SignalP"/>
    </source>
</evidence>
<dbReference type="EMBL" id="JAQQFM010000007">
    <property type="protein sequence ID" value="MFL9925809.1"/>
    <property type="molecule type" value="Genomic_DNA"/>
</dbReference>
<comment type="caution">
    <text evidence="2">The sequence shown here is derived from an EMBL/GenBank/DDBJ whole genome shotgun (WGS) entry which is preliminary data.</text>
</comment>
<feature type="chain" id="PRO_5045105970" description="DUF4136 domain-containing protein" evidence="1">
    <location>
        <begin position="20"/>
        <end position="213"/>
    </location>
</feature>